<name>A0ABW2A8T9_9GAMM</name>
<dbReference type="InterPro" id="IPR050950">
    <property type="entry name" value="HTH-type_LysR_regulators"/>
</dbReference>
<feature type="domain" description="HTH lysR-type" evidence="5">
    <location>
        <begin position="5"/>
        <end position="62"/>
    </location>
</feature>
<dbReference type="Gene3D" id="1.10.10.10">
    <property type="entry name" value="Winged helix-like DNA-binding domain superfamily/Winged helix DNA-binding domain"/>
    <property type="match status" value="1"/>
</dbReference>
<dbReference type="InterPro" id="IPR005119">
    <property type="entry name" value="LysR_subst-bd"/>
</dbReference>
<evidence type="ECO:0000256" key="1">
    <source>
        <dbReference type="ARBA" id="ARBA00009437"/>
    </source>
</evidence>
<keyword evidence="2" id="KW-0805">Transcription regulation</keyword>
<gene>
    <name evidence="6" type="ORF">ACFQDL_29875</name>
</gene>
<evidence type="ECO:0000313" key="6">
    <source>
        <dbReference type="EMBL" id="MFC6673828.1"/>
    </source>
</evidence>
<proteinExistence type="inferred from homology"/>
<evidence type="ECO:0000256" key="3">
    <source>
        <dbReference type="ARBA" id="ARBA00023125"/>
    </source>
</evidence>
<sequence>MTNNISIRHLRAFVAVARHGSFTRAAEHLHLTQSSLTATIKQLEQQAGLTLLDRTTRRVLLNPEGERFLPVAERLLSDFDTAVTDLQAVAEHQHGQVGIAASPSTLARLLPPVVKEFHARYPRIGILLRDHSAAGIEQHVLANDVDFGIGGNHSDQPDLSYTPILRDRFGVVLSPDHPLARRREPLDWKDLDQEELLMLSTDTGIRAQLSKYPARHGTGLRLDRPTIEVSNPAGLAALVEAGLGLSILPALAAGTRSFEQLLFRPLDNPAIHRDLYILQRRGRSLSPAADAMLRLVRQRFASMPLPPFVETV</sequence>
<dbReference type="InterPro" id="IPR036388">
    <property type="entry name" value="WH-like_DNA-bd_sf"/>
</dbReference>
<comment type="similarity">
    <text evidence="1">Belongs to the LysR transcriptional regulatory family.</text>
</comment>
<dbReference type="RefSeq" id="WP_379912531.1">
    <property type="nucleotide sequence ID" value="NZ_JBHSWE010000001.1"/>
</dbReference>
<dbReference type="Pfam" id="PF03466">
    <property type="entry name" value="LysR_substrate"/>
    <property type="match status" value="1"/>
</dbReference>
<evidence type="ECO:0000313" key="7">
    <source>
        <dbReference type="Proteomes" id="UP001596422"/>
    </source>
</evidence>
<dbReference type="SUPFAM" id="SSF53850">
    <property type="entry name" value="Periplasmic binding protein-like II"/>
    <property type="match status" value="1"/>
</dbReference>
<dbReference type="PANTHER" id="PTHR30419:SF8">
    <property type="entry name" value="NITROGEN ASSIMILATION TRANSCRIPTIONAL ACTIVATOR-RELATED"/>
    <property type="match status" value="1"/>
</dbReference>
<dbReference type="InterPro" id="IPR036390">
    <property type="entry name" value="WH_DNA-bd_sf"/>
</dbReference>
<keyword evidence="7" id="KW-1185">Reference proteome</keyword>
<dbReference type="InterPro" id="IPR000847">
    <property type="entry name" value="LysR_HTH_N"/>
</dbReference>
<evidence type="ECO:0000256" key="2">
    <source>
        <dbReference type="ARBA" id="ARBA00023015"/>
    </source>
</evidence>
<evidence type="ECO:0000256" key="4">
    <source>
        <dbReference type="ARBA" id="ARBA00023163"/>
    </source>
</evidence>
<dbReference type="SUPFAM" id="SSF46785">
    <property type="entry name" value="Winged helix' DNA-binding domain"/>
    <property type="match status" value="1"/>
</dbReference>
<organism evidence="6 7">
    <name type="scientific">Marinobacterium aestuariivivens</name>
    <dbReference type="NCBI Taxonomy" id="1698799"/>
    <lineage>
        <taxon>Bacteria</taxon>
        <taxon>Pseudomonadati</taxon>
        <taxon>Pseudomonadota</taxon>
        <taxon>Gammaproteobacteria</taxon>
        <taxon>Oceanospirillales</taxon>
        <taxon>Oceanospirillaceae</taxon>
        <taxon>Marinobacterium</taxon>
    </lineage>
</organism>
<dbReference type="Gene3D" id="3.40.190.290">
    <property type="match status" value="1"/>
</dbReference>
<dbReference type="Proteomes" id="UP001596422">
    <property type="component" value="Unassembled WGS sequence"/>
</dbReference>
<dbReference type="CDD" id="cd08440">
    <property type="entry name" value="PBP2_LTTR_like_4"/>
    <property type="match status" value="1"/>
</dbReference>
<evidence type="ECO:0000259" key="5">
    <source>
        <dbReference type="PROSITE" id="PS50931"/>
    </source>
</evidence>
<keyword evidence="4" id="KW-0804">Transcription</keyword>
<dbReference type="EMBL" id="JBHSWE010000001">
    <property type="protein sequence ID" value="MFC6673828.1"/>
    <property type="molecule type" value="Genomic_DNA"/>
</dbReference>
<reference evidence="7" key="1">
    <citation type="journal article" date="2019" name="Int. J. Syst. Evol. Microbiol.">
        <title>The Global Catalogue of Microorganisms (GCM) 10K type strain sequencing project: providing services to taxonomists for standard genome sequencing and annotation.</title>
        <authorList>
            <consortium name="The Broad Institute Genomics Platform"/>
            <consortium name="The Broad Institute Genome Sequencing Center for Infectious Disease"/>
            <person name="Wu L."/>
            <person name="Ma J."/>
        </authorList>
    </citation>
    <scope>NUCLEOTIDE SEQUENCE [LARGE SCALE GENOMIC DNA]</scope>
    <source>
        <strain evidence="7">NBRC 111756</strain>
    </source>
</reference>
<protein>
    <submittedName>
        <fullName evidence="6">LysR family transcriptional regulator</fullName>
    </submittedName>
</protein>
<keyword evidence="3" id="KW-0238">DNA-binding</keyword>
<comment type="caution">
    <text evidence="6">The sequence shown here is derived from an EMBL/GenBank/DDBJ whole genome shotgun (WGS) entry which is preliminary data.</text>
</comment>
<dbReference type="PRINTS" id="PR00039">
    <property type="entry name" value="HTHLYSR"/>
</dbReference>
<dbReference type="PROSITE" id="PS50931">
    <property type="entry name" value="HTH_LYSR"/>
    <property type="match status" value="1"/>
</dbReference>
<dbReference type="PANTHER" id="PTHR30419">
    <property type="entry name" value="HTH-TYPE TRANSCRIPTIONAL REGULATOR YBHD"/>
    <property type="match status" value="1"/>
</dbReference>
<accession>A0ABW2A8T9</accession>
<dbReference type="Pfam" id="PF00126">
    <property type="entry name" value="HTH_1"/>
    <property type="match status" value="1"/>
</dbReference>